<evidence type="ECO:0000256" key="1">
    <source>
        <dbReference type="ARBA" id="ARBA00004647"/>
    </source>
</evidence>
<dbReference type="GO" id="GO:0016887">
    <property type="term" value="F:ATP hydrolysis activity"/>
    <property type="evidence" value="ECO:0007669"/>
    <property type="project" value="InterPro"/>
</dbReference>
<evidence type="ECO:0000256" key="2">
    <source>
        <dbReference type="ARBA" id="ARBA00022490"/>
    </source>
</evidence>
<dbReference type="PROSITE" id="PS50896">
    <property type="entry name" value="LISH"/>
    <property type="match status" value="1"/>
</dbReference>
<proteinExistence type="inferred from homology"/>
<dbReference type="GO" id="GO:0051013">
    <property type="term" value="P:microtubule severing"/>
    <property type="evidence" value="ECO:0007669"/>
    <property type="project" value="UniProtKB-UniRule"/>
</dbReference>
<dbReference type="AlphaFoldDB" id="G0V015"/>
<feature type="domain" description="AAA+ ATPase" evidence="10">
    <location>
        <begin position="314"/>
        <end position="452"/>
    </location>
</feature>
<dbReference type="InterPro" id="IPR027417">
    <property type="entry name" value="P-loop_NTPase"/>
</dbReference>
<comment type="subcellular location">
    <subcellularLocation>
        <location evidence="1 8">Cytoplasm</location>
        <location evidence="1 8">Cytoskeleton</location>
        <location evidence="1 8">Spindle pole</location>
    </subcellularLocation>
    <subcellularLocation>
        <location evidence="8">Cytoplasm</location>
        <location evidence="8">Cytoskeleton</location>
    </subcellularLocation>
    <subcellularLocation>
        <location evidence="8">Cytoplasm</location>
    </subcellularLocation>
    <subcellularLocation>
        <location evidence="8">Cytoplasm</location>
        <location evidence="8">Cytoskeleton</location>
        <location evidence="8">Spindle</location>
    </subcellularLocation>
    <text evidence="8">Localizes within the cytoplasm, partially overlapping with microtubules in interphase and to the mitotic spindle and spindle poles during mitosis.</text>
</comment>
<dbReference type="GO" id="GO:0000922">
    <property type="term" value="C:spindle pole"/>
    <property type="evidence" value="ECO:0007669"/>
    <property type="project" value="UniProtKB-SubCell"/>
</dbReference>
<evidence type="ECO:0000256" key="3">
    <source>
        <dbReference type="ARBA" id="ARBA00022701"/>
    </source>
</evidence>
<dbReference type="PANTHER" id="PTHR23074:SF78">
    <property type="entry name" value="KATANIN P60 ATPASE-CONTAINING SUBUNIT A-LIKE 2"/>
    <property type="match status" value="1"/>
</dbReference>
<evidence type="ECO:0000256" key="6">
    <source>
        <dbReference type="ARBA" id="ARBA00023212"/>
    </source>
</evidence>
<evidence type="ECO:0000256" key="5">
    <source>
        <dbReference type="ARBA" id="ARBA00022840"/>
    </source>
</evidence>
<keyword evidence="4 8" id="KW-0547">Nucleotide-binding</keyword>
<dbReference type="Gene3D" id="3.40.50.300">
    <property type="entry name" value="P-loop containing nucleotide triphosphate hydrolases"/>
    <property type="match status" value="1"/>
</dbReference>
<comment type="catalytic activity">
    <reaction evidence="8">
        <text>n ATP + n H2O + a microtubule = n ADP + n phosphate + (n+1) alpha/beta tubulin heterodimers.</text>
        <dbReference type="EC" id="5.6.1.1"/>
    </reaction>
</comment>
<accession>G0V015</accession>
<dbReference type="SMART" id="SM00382">
    <property type="entry name" value="AAA"/>
    <property type="match status" value="1"/>
</dbReference>
<dbReference type="InterPro" id="IPR015415">
    <property type="entry name" value="Spast_Vps4_C"/>
</dbReference>
<dbReference type="InterPro" id="IPR027497">
    <property type="entry name" value="Katanin_p60_AL2"/>
</dbReference>
<dbReference type="GO" id="GO:0005524">
    <property type="term" value="F:ATP binding"/>
    <property type="evidence" value="ECO:0007669"/>
    <property type="project" value="UniProtKB-KW"/>
</dbReference>
<comment type="similarity">
    <text evidence="8">Belongs to the AAA ATPase family. Katanin p60 subunit A1 subfamily. A-like 2 sub-subfamily.</text>
</comment>
<dbReference type="Pfam" id="PF17862">
    <property type="entry name" value="AAA_lid_3"/>
    <property type="match status" value="1"/>
</dbReference>
<dbReference type="HAMAP" id="MF_03025">
    <property type="entry name" value="Katanin_p60_AL2"/>
    <property type="match status" value="1"/>
</dbReference>
<feature type="region of interest" description="Disordered" evidence="9">
    <location>
        <begin position="119"/>
        <end position="176"/>
    </location>
</feature>
<evidence type="ECO:0000313" key="11">
    <source>
        <dbReference type="EMBL" id="CCC94984.1"/>
    </source>
</evidence>
<evidence type="ECO:0000256" key="8">
    <source>
        <dbReference type="HAMAP-Rule" id="MF_03025"/>
    </source>
</evidence>
<dbReference type="GO" id="GO:0008017">
    <property type="term" value="F:microtubule binding"/>
    <property type="evidence" value="ECO:0007669"/>
    <property type="project" value="UniProtKB-UniRule"/>
</dbReference>
<dbReference type="InterPro" id="IPR050304">
    <property type="entry name" value="MT-severing_AAA_ATPase"/>
</dbReference>
<dbReference type="InterPro" id="IPR006594">
    <property type="entry name" value="LisH"/>
</dbReference>
<evidence type="ECO:0000256" key="9">
    <source>
        <dbReference type="SAM" id="MobiDB-lite"/>
    </source>
</evidence>
<dbReference type="InterPro" id="IPR003593">
    <property type="entry name" value="AAA+_ATPase"/>
</dbReference>
<dbReference type="EMBL" id="HE575324">
    <property type="protein sequence ID" value="CCC94984.1"/>
    <property type="molecule type" value="Genomic_DNA"/>
</dbReference>
<keyword evidence="6 8" id="KW-0206">Cytoskeleton</keyword>
<feature type="binding site" evidence="8">
    <location>
        <begin position="322"/>
        <end position="329"/>
    </location>
    <ligand>
        <name>ATP</name>
        <dbReference type="ChEBI" id="CHEBI:30616"/>
    </ligand>
</feature>
<dbReference type="GO" id="GO:0008568">
    <property type="term" value="F:microtubule severing ATPase activity"/>
    <property type="evidence" value="ECO:0007669"/>
    <property type="project" value="UniProtKB-EC"/>
</dbReference>
<dbReference type="Gene3D" id="1.10.8.60">
    <property type="match status" value="1"/>
</dbReference>
<organism evidence="11">
    <name type="scientific">Trypanosoma congolense (strain IL3000)</name>
    <dbReference type="NCBI Taxonomy" id="1068625"/>
    <lineage>
        <taxon>Eukaryota</taxon>
        <taxon>Discoba</taxon>
        <taxon>Euglenozoa</taxon>
        <taxon>Kinetoplastea</taxon>
        <taxon>Metakinetoplastina</taxon>
        <taxon>Trypanosomatida</taxon>
        <taxon>Trypanosomatidae</taxon>
        <taxon>Trypanosoma</taxon>
        <taxon>Nannomonas</taxon>
    </lineage>
</organism>
<dbReference type="InterPro" id="IPR041569">
    <property type="entry name" value="AAA_lid_3"/>
</dbReference>
<evidence type="ECO:0000256" key="7">
    <source>
        <dbReference type="ARBA" id="ARBA00023235"/>
    </source>
</evidence>
<dbReference type="FunFam" id="3.40.50.300:FF:000159">
    <property type="entry name" value="Katanin p60 ATPase-containing subunit A1"/>
    <property type="match status" value="1"/>
</dbReference>
<dbReference type="EC" id="5.6.1.1" evidence="8"/>
<sequence>MSKKGHIRLQPLSNDPAIAAGSSLQHIKIQQKVREDNEKTRLRRVKGAVVLISQFLLDQGYTSTLQMLQQESGVSLQKFLPADNIDLLSIIMEYEQYFEFRFNRHPKLFRAREESEEASAEYHGGAEHPSVRRRVVEPGCGRAKQPSTKPNNDRESYGNVVPPRGAVKDPQRPGANNQGIARGLALAGKPQAISPTFPGNPPAEAGAGKQGGAVESPLGVAGMRVDLAHDVSRECGPGELDENTFFGRALKPLPRFPSVELQELAMTIQRDILDTNPNVRWSTIAALDDVKRLLKEAVVMPVKYPELFAGIVRPWKGILLFGPPGTGKTLLAKAVATECHTTFFNISAASVVSKWRGDSEKLVRLLFDLAVHYAPSTIFIDEIDSLMSARSSEGMHEGSRRMKTELLIQMDGLSKRRGGEVVFVLAASNTPWDLDSAMLRRLEKRILVGLPTHEARATMFRQTLTPSSVSPDVDWNACANLTEGMSGADIDIICREAMMRPIRLMIEKLEGAGNPSELNPGALKRPIVTMEDIMASVSCTQSSVQQSDLRKFETWAHKHGSGTSS</sequence>
<dbReference type="GO" id="GO:0005737">
    <property type="term" value="C:cytoplasm"/>
    <property type="evidence" value="ECO:0007669"/>
    <property type="project" value="UniProtKB-SubCell"/>
</dbReference>
<name>G0V015_TRYCI</name>
<keyword evidence="3 8" id="KW-0493">Microtubule</keyword>
<evidence type="ECO:0000259" key="10">
    <source>
        <dbReference type="SMART" id="SM00382"/>
    </source>
</evidence>
<keyword evidence="2 8" id="KW-0963">Cytoplasm</keyword>
<evidence type="ECO:0000256" key="4">
    <source>
        <dbReference type="ARBA" id="ARBA00022741"/>
    </source>
</evidence>
<dbReference type="SMART" id="SM00667">
    <property type="entry name" value="LisH"/>
    <property type="match status" value="1"/>
</dbReference>
<protein>
    <recommendedName>
        <fullName evidence="8">Katanin p60 ATPase-containing subunit A-like 2</fullName>
        <shortName evidence="8">Katanin p60 subunit A-like 2</shortName>
        <ecNumber evidence="8">5.6.1.1</ecNumber>
    </recommendedName>
    <alternativeName>
        <fullName evidence="8">p60 katanin-like 2</fullName>
    </alternativeName>
</protein>
<feature type="compositionally biased region" description="Basic and acidic residues" evidence="9">
    <location>
        <begin position="124"/>
        <end position="136"/>
    </location>
</feature>
<dbReference type="InterPro" id="IPR003959">
    <property type="entry name" value="ATPase_AAA_core"/>
</dbReference>
<dbReference type="Pfam" id="PF09336">
    <property type="entry name" value="Vps4_C"/>
    <property type="match status" value="1"/>
</dbReference>
<keyword evidence="5 8" id="KW-0067">ATP-binding</keyword>
<reference evidence="11" key="1">
    <citation type="journal article" date="2012" name="Proc. Natl. Acad. Sci. U.S.A.">
        <title>Antigenic diversity is generated by distinct evolutionary mechanisms in African trypanosome species.</title>
        <authorList>
            <person name="Jackson A.P."/>
            <person name="Berry A."/>
            <person name="Aslett M."/>
            <person name="Allison H.C."/>
            <person name="Burton P."/>
            <person name="Vavrova-Anderson J."/>
            <person name="Brown R."/>
            <person name="Browne H."/>
            <person name="Corton N."/>
            <person name="Hauser H."/>
            <person name="Gamble J."/>
            <person name="Gilderthorp R."/>
            <person name="Marcello L."/>
            <person name="McQuillan J."/>
            <person name="Otto T.D."/>
            <person name="Quail M.A."/>
            <person name="Sanders M.J."/>
            <person name="van Tonder A."/>
            <person name="Ginger M.L."/>
            <person name="Field M.C."/>
            <person name="Barry J.D."/>
            <person name="Hertz-Fowler C."/>
            <person name="Berriman M."/>
        </authorList>
    </citation>
    <scope>NUCLEOTIDE SEQUENCE</scope>
    <source>
        <strain evidence="11">IL3000</strain>
    </source>
</reference>
<dbReference type="VEuPathDB" id="TriTrypDB:TcIL3000.11.3840"/>
<gene>
    <name evidence="8" type="primary">KATNAL2</name>
    <name evidence="11" type="ORF">TCIL3000_11_3840</name>
</gene>
<keyword evidence="7 8" id="KW-0413">Isomerase</keyword>
<dbReference type="SUPFAM" id="SSF52540">
    <property type="entry name" value="P-loop containing nucleoside triphosphate hydrolases"/>
    <property type="match status" value="1"/>
</dbReference>
<comment type="function">
    <text evidence="8">Severs microtubules in vitro in an ATP-dependent manner. This activity may promote rapid reorganization of cellular microtubule arrays.</text>
</comment>
<dbReference type="Pfam" id="PF00004">
    <property type="entry name" value="AAA"/>
    <property type="match status" value="1"/>
</dbReference>
<dbReference type="PANTHER" id="PTHR23074">
    <property type="entry name" value="AAA DOMAIN-CONTAINING"/>
    <property type="match status" value="1"/>
</dbReference>
<dbReference type="GO" id="GO:0005874">
    <property type="term" value="C:microtubule"/>
    <property type="evidence" value="ECO:0007669"/>
    <property type="project" value="UniProtKB-KW"/>
</dbReference>